<comment type="caution">
    <text evidence="1">The sequence shown here is derived from an EMBL/GenBank/DDBJ whole genome shotgun (WGS) entry which is preliminary data.</text>
</comment>
<sequence length="136" mass="16229">MLNQNSTRQQSKLENSYLFKHIFNAISKLQPDKTRPNMLCLNGMENKQNLWKNGAYLGQTRYFMIIQEQALTDGEQNKVEIGEYLYTYSYIEQIYGMLLRESKKLTVQQGLTELNIDEWFYRTKPFRFKRNSFVSS</sequence>
<accession>A0AA86R6D5</accession>
<dbReference type="EMBL" id="CATOUU010001112">
    <property type="protein sequence ID" value="CAI9972509.1"/>
    <property type="molecule type" value="Genomic_DNA"/>
</dbReference>
<protein>
    <submittedName>
        <fullName evidence="2">Hypothetical_protein</fullName>
    </submittedName>
</protein>
<organism evidence="1">
    <name type="scientific">Hexamita inflata</name>
    <dbReference type="NCBI Taxonomy" id="28002"/>
    <lineage>
        <taxon>Eukaryota</taxon>
        <taxon>Metamonada</taxon>
        <taxon>Diplomonadida</taxon>
        <taxon>Hexamitidae</taxon>
        <taxon>Hexamitinae</taxon>
        <taxon>Hexamita</taxon>
    </lineage>
</organism>
<reference evidence="2 3" key="2">
    <citation type="submission" date="2024-07" db="EMBL/GenBank/DDBJ databases">
        <authorList>
            <person name="Akdeniz Z."/>
        </authorList>
    </citation>
    <scope>NUCLEOTIDE SEQUENCE [LARGE SCALE GENOMIC DNA]</scope>
</reference>
<keyword evidence="3" id="KW-1185">Reference proteome</keyword>
<dbReference type="AlphaFoldDB" id="A0AA86R6D5"/>
<reference evidence="1" key="1">
    <citation type="submission" date="2023-06" db="EMBL/GenBank/DDBJ databases">
        <authorList>
            <person name="Kurt Z."/>
        </authorList>
    </citation>
    <scope>NUCLEOTIDE SEQUENCE</scope>
</reference>
<dbReference type="EMBL" id="CAXDID020000273">
    <property type="protein sequence ID" value="CAL6068455.1"/>
    <property type="molecule type" value="Genomic_DNA"/>
</dbReference>
<evidence type="ECO:0000313" key="1">
    <source>
        <dbReference type="EMBL" id="CAI9972509.1"/>
    </source>
</evidence>
<evidence type="ECO:0000313" key="2">
    <source>
        <dbReference type="EMBL" id="CAL6068455.1"/>
    </source>
</evidence>
<name>A0AA86R6D5_9EUKA</name>
<gene>
    <name evidence="2" type="ORF">HINF_LOCUS53510</name>
    <name evidence="1" type="ORF">HINF_LOCUS60154</name>
</gene>
<evidence type="ECO:0000313" key="3">
    <source>
        <dbReference type="Proteomes" id="UP001642409"/>
    </source>
</evidence>
<proteinExistence type="predicted"/>
<dbReference type="Proteomes" id="UP001642409">
    <property type="component" value="Unassembled WGS sequence"/>
</dbReference>